<organism evidence="2 3">
    <name type="scientific">Apiospora aurea</name>
    <dbReference type="NCBI Taxonomy" id="335848"/>
    <lineage>
        <taxon>Eukaryota</taxon>
        <taxon>Fungi</taxon>
        <taxon>Dikarya</taxon>
        <taxon>Ascomycota</taxon>
        <taxon>Pezizomycotina</taxon>
        <taxon>Sordariomycetes</taxon>
        <taxon>Xylariomycetidae</taxon>
        <taxon>Amphisphaeriales</taxon>
        <taxon>Apiosporaceae</taxon>
        <taxon>Apiospora</taxon>
    </lineage>
</organism>
<evidence type="ECO:0000256" key="1">
    <source>
        <dbReference type="SAM" id="MobiDB-lite"/>
    </source>
</evidence>
<dbReference type="EMBL" id="JAQQWE010000001">
    <property type="protein sequence ID" value="KAK7967194.1"/>
    <property type="molecule type" value="Genomic_DNA"/>
</dbReference>
<dbReference type="RefSeq" id="XP_066706586.1">
    <property type="nucleotide sequence ID" value="XM_066837693.1"/>
</dbReference>
<feature type="compositionally biased region" description="Low complexity" evidence="1">
    <location>
        <begin position="159"/>
        <end position="186"/>
    </location>
</feature>
<comment type="caution">
    <text evidence="2">The sequence shown here is derived from an EMBL/GenBank/DDBJ whole genome shotgun (WGS) entry which is preliminary data.</text>
</comment>
<accession>A0ABR1QX21</accession>
<name>A0ABR1QX21_9PEZI</name>
<reference evidence="2 3" key="1">
    <citation type="submission" date="2023-01" db="EMBL/GenBank/DDBJ databases">
        <title>Analysis of 21 Apiospora genomes using comparative genomics revels a genus with tremendous synthesis potential of carbohydrate active enzymes and secondary metabolites.</title>
        <authorList>
            <person name="Sorensen T."/>
        </authorList>
    </citation>
    <scope>NUCLEOTIDE SEQUENCE [LARGE SCALE GENOMIC DNA]</scope>
    <source>
        <strain evidence="2 3">CBS 24483</strain>
    </source>
</reference>
<evidence type="ECO:0000313" key="3">
    <source>
        <dbReference type="Proteomes" id="UP001391051"/>
    </source>
</evidence>
<feature type="region of interest" description="Disordered" evidence="1">
    <location>
        <begin position="153"/>
        <end position="245"/>
    </location>
</feature>
<keyword evidence="3" id="KW-1185">Reference proteome</keyword>
<evidence type="ECO:0000313" key="2">
    <source>
        <dbReference type="EMBL" id="KAK7967194.1"/>
    </source>
</evidence>
<sequence>MSFSSANIESLTMGMQGVAVAAADRCIPFLTNELTGISIDDPQDAYEDLHLENLARRSPSLNDEMEWEETQAQTIVMTDLSSTPTTAKVNPFMDSKVVAKPYNPFENVKPVIYDFELAAPRLPEAMDIDEWSINHDDQNNYNNNNNNNEARLARKRNNRGNQRNNQRQGKGNTTRSNNGGSNGTSNQSHGRAVGYLGNHKITKESGAQGNDEFRSETRRRGNNHNHNSKSSRRRSNGNKNRSQRQ</sequence>
<proteinExistence type="predicted"/>
<gene>
    <name evidence="2" type="ORF">PG986_001471</name>
</gene>
<feature type="compositionally biased region" description="Basic residues" evidence="1">
    <location>
        <begin position="220"/>
        <end position="245"/>
    </location>
</feature>
<dbReference type="Proteomes" id="UP001391051">
    <property type="component" value="Unassembled WGS sequence"/>
</dbReference>
<protein>
    <submittedName>
        <fullName evidence="2">Uncharacterized protein</fullName>
    </submittedName>
</protein>
<dbReference type="GeneID" id="92070755"/>